<evidence type="ECO:0008006" key="3">
    <source>
        <dbReference type="Google" id="ProtNLM"/>
    </source>
</evidence>
<dbReference type="InterPro" id="IPR009784">
    <property type="entry name" value="DUF1349"/>
</dbReference>
<dbReference type="Pfam" id="PF07081">
    <property type="entry name" value="DUF1349"/>
    <property type="match status" value="1"/>
</dbReference>
<name>A0A3N4KFC8_9PEZI</name>
<sequence length="219" mass="23699">MTPSVPISDFTLHAGTSQTPVWTQSIPFTLTATAVTDLWRKPGHIAHEINSITTSMPLSSFARATATFRTEAFHTLYDQAGLVFLFPPREDGHPERWVKAGVEVVGGVPRVSVVAADKASWADWSLAGGDEGVKKDTMTLEMVREGPSLVMNMVGKGEERSAVREVAWVFEGGLVSEGPEISVGVYVAKPTKDEGSPILEVCFEAMKVWKIGPDGEEIV</sequence>
<evidence type="ECO:0000313" key="1">
    <source>
        <dbReference type="EMBL" id="RPB08059.1"/>
    </source>
</evidence>
<dbReference type="OrthoDB" id="42525at2759"/>
<proteinExistence type="predicted"/>
<evidence type="ECO:0000313" key="2">
    <source>
        <dbReference type="Proteomes" id="UP000277580"/>
    </source>
</evidence>
<reference evidence="1 2" key="1">
    <citation type="journal article" date="2018" name="Nat. Ecol. Evol.">
        <title>Pezizomycetes genomes reveal the molecular basis of ectomycorrhizal truffle lifestyle.</title>
        <authorList>
            <person name="Murat C."/>
            <person name="Payen T."/>
            <person name="Noel B."/>
            <person name="Kuo A."/>
            <person name="Morin E."/>
            <person name="Chen J."/>
            <person name="Kohler A."/>
            <person name="Krizsan K."/>
            <person name="Balestrini R."/>
            <person name="Da Silva C."/>
            <person name="Montanini B."/>
            <person name="Hainaut M."/>
            <person name="Levati E."/>
            <person name="Barry K.W."/>
            <person name="Belfiori B."/>
            <person name="Cichocki N."/>
            <person name="Clum A."/>
            <person name="Dockter R.B."/>
            <person name="Fauchery L."/>
            <person name="Guy J."/>
            <person name="Iotti M."/>
            <person name="Le Tacon F."/>
            <person name="Lindquist E.A."/>
            <person name="Lipzen A."/>
            <person name="Malagnac F."/>
            <person name="Mello A."/>
            <person name="Molinier V."/>
            <person name="Miyauchi S."/>
            <person name="Poulain J."/>
            <person name="Riccioni C."/>
            <person name="Rubini A."/>
            <person name="Sitrit Y."/>
            <person name="Splivallo R."/>
            <person name="Traeger S."/>
            <person name="Wang M."/>
            <person name="Zifcakova L."/>
            <person name="Wipf D."/>
            <person name="Zambonelli A."/>
            <person name="Paolocci F."/>
            <person name="Nowrousian M."/>
            <person name="Ottonello S."/>
            <person name="Baldrian P."/>
            <person name="Spatafora J.W."/>
            <person name="Henrissat B."/>
            <person name="Nagy L.G."/>
            <person name="Aury J.M."/>
            <person name="Wincker P."/>
            <person name="Grigoriev I.V."/>
            <person name="Bonfante P."/>
            <person name="Martin F.M."/>
        </authorList>
    </citation>
    <scope>NUCLEOTIDE SEQUENCE [LARGE SCALE GENOMIC DNA]</scope>
    <source>
        <strain evidence="1 2">CCBAS932</strain>
    </source>
</reference>
<dbReference type="AlphaFoldDB" id="A0A3N4KFC8"/>
<dbReference type="STRING" id="1392247.A0A3N4KFC8"/>
<dbReference type="PANTHER" id="PTHR35332:SF2">
    <property type="entry name" value="REGULATION OF ENOLASE PROTEIN 1"/>
    <property type="match status" value="1"/>
</dbReference>
<gene>
    <name evidence="1" type="ORF">P167DRAFT_494723</name>
</gene>
<dbReference type="InParanoid" id="A0A3N4KFC8"/>
<organism evidence="1 2">
    <name type="scientific">Morchella conica CCBAS932</name>
    <dbReference type="NCBI Taxonomy" id="1392247"/>
    <lineage>
        <taxon>Eukaryota</taxon>
        <taxon>Fungi</taxon>
        <taxon>Dikarya</taxon>
        <taxon>Ascomycota</taxon>
        <taxon>Pezizomycotina</taxon>
        <taxon>Pezizomycetes</taxon>
        <taxon>Pezizales</taxon>
        <taxon>Morchellaceae</taxon>
        <taxon>Morchella</taxon>
    </lineage>
</organism>
<dbReference type="PANTHER" id="PTHR35332">
    <property type="entry name" value="REGULATION OF ENOLASE PROTEIN 1"/>
    <property type="match status" value="1"/>
</dbReference>
<protein>
    <recommendedName>
        <fullName evidence="3">DUF1349-domain-containing protein</fullName>
    </recommendedName>
</protein>
<dbReference type="EMBL" id="ML119169">
    <property type="protein sequence ID" value="RPB08059.1"/>
    <property type="molecule type" value="Genomic_DNA"/>
</dbReference>
<dbReference type="Gene3D" id="2.60.120.200">
    <property type="match status" value="1"/>
</dbReference>
<accession>A0A3N4KFC8</accession>
<dbReference type="Proteomes" id="UP000277580">
    <property type="component" value="Unassembled WGS sequence"/>
</dbReference>
<keyword evidence="2" id="KW-1185">Reference proteome</keyword>